<evidence type="ECO:0000313" key="9">
    <source>
        <dbReference type="EMBL" id="CAB5073309.1"/>
    </source>
</evidence>
<dbReference type="EMBL" id="CAEZWO010000087">
    <property type="protein sequence ID" value="CAB4663912.1"/>
    <property type="molecule type" value="Genomic_DNA"/>
</dbReference>
<dbReference type="AlphaFoldDB" id="A0A6J6LQH1"/>
<dbReference type="EMBL" id="CAFABI010000083">
    <property type="protein sequence ID" value="CAB4829937.1"/>
    <property type="molecule type" value="Genomic_DNA"/>
</dbReference>
<dbReference type="EMBL" id="CAFBOJ010000063">
    <property type="protein sequence ID" value="CAB4980058.1"/>
    <property type="molecule type" value="Genomic_DNA"/>
</dbReference>
<dbReference type="PANTHER" id="PTHR21015">
    <property type="entry name" value="UDP-N-ACETYLGLUCOSAMINE--N-ACETYLMURAMYL-(PENTAPEPTIDE) PYROPHOSPHORYL-UNDECAPRENOL N-ACETYLGLUCOSAMINE TRANSFERASE 1"/>
    <property type="match status" value="1"/>
</dbReference>
<evidence type="ECO:0000313" key="6">
    <source>
        <dbReference type="EMBL" id="CAB4922874.1"/>
    </source>
</evidence>
<dbReference type="EMBL" id="CAFBQK010000105">
    <property type="protein sequence ID" value="CAB5052947.1"/>
    <property type="molecule type" value="Genomic_DNA"/>
</dbReference>
<reference evidence="1" key="1">
    <citation type="submission" date="2020-05" db="EMBL/GenBank/DDBJ databases">
        <authorList>
            <person name="Chiriac C."/>
            <person name="Salcher M."/>
            <person name="Ghai R."/>
            <person name="Kavagutti S V."/>
        </authorList>
    </citation>
    <scope>NUCLEOTIDE SEQUENCE</scope>
</reference>
<organism evidence="1">
    <name type="scientific">freshwater metagenome</name>
    <dbReference type="NCBI Taxonomy" id="449393"/>
    <lineage>
        <taxon>unclassified sequences</taxon>
        <taxon>metagenomes</taxon>
        <taxon>ecological metagenomes</taxon>
    </lineage>
</organism>
<dbReference type="GO" id="GO:0016757">
    <property type="term" value="F:glycosyltransferase activity"/>
    <property type="evidence" value="ECO:0007669"/>
    <property type="project" value="TreeGrafter"/>
</dbReference>
<evidence type="ECO:0000313" key="4">
    <source>
        <dbReference type="EMBL" id="CAB4829937.1"/>
    </source>
</evidence>
<evidence type="ECO:0000313" key="1">
    <source>
        <dbReference type="EMBL" id="CAB4663912.1"/>
    </source>
</evidence>
<accession>A0A6J6LQH1</accession>
<proteinExistence type="predicted"/>
<dbReference type="EMBL" id="CAFAZX010000054">
    <property type="protein sequence ID" value="CAB4843933.1"/>
    <property type="molecule type" value="Genomic_DNA"/>
</dbReference>
<protein>
    <submittedName>
        <fullName evidence="1">Unannotated protein</fullName>
    </submittedName>
</protein>
<sequence length="469" mass="51604">MQKPTIILATSNGVGMGHLARACAIATELKAFANPVIVSMAGGIAEIPTALGIRCEYIPGRDRNWMSTMAWNNYLRDRLLALIDETDAKLISFDGVVPYTGILAMKESKPEIPLVWMRRGLWKRTPQRMALYLQTKLVDSIIEPGDFAHEYDKGPTAQRKDSILTSPVSLFDSSTSLSRVDARKALGLDAERPAVLVQLGTGDTDMNEKLSAVLKGLVGWKDLQVVLTKAPIDKGGTSLAPDGLDVKIIRYFPLAKVLRAFDAGIGATGYNTVHELLPARIPTVLVSTICHTDDQETRARWCDDFGYALSADQANMADITEKVHQLQDLSQREKLSRKCDELPATNGAAEISRILTDMAAAGSSQLPGNSALKFIMHSMRRYARVALSWATALFRKIRPYKNVKSVDSLPAIWSDETASAPLRLLINGQTRFEHLLSDSSPRYRQAREAIAKRAYGRLVASTIHNSSQK</sequence>
<evidence type="ECO:0000313" key="7">
    <source>
        <dbReference type="EMBL" id="CAB4980058.1"/>
    </source>
</evidence>
<dbReference type="EMBL" id="CAEZZR010000073">
    <property type="protein sequence ID" value="CAB4776280.1"/>
    <property type="molecule type" value="Genomic_DNA"/>
</dbReference>
<evidence type="ECO:0000313" key="2">
    <source>
        <dbReference type="EMBL" id="CAB4704054.1"/>
    </source>
</evidence>
<evidence type="ECO:0000313" key="3">
    <source>
        <dbReference type="EMBL" id="CAB4776280.1"/>
    </source>
</evidence>
<dbReference type="Gene3D" id="3.40.50.2000">
    <property type="entry name" value="Glycogen Phosphorylase B"/>
    <property type="match status" value="1"/>
</dbReference>
<dbReference type="EMBL" id="CAFBMY010000050">
    <property type="protein sequence ID" value="CAB4922874.1"/>
    <property type="molecule type" value="Genomic_DNA"/>
</dbReference>
<evidence type="ECO:0000313" key="5">
    <source>
        <dbReference type="EMBL" id="CAB4843933.1"/>
    </source>
</evidence>
<evidence type="ECO:0000313" key="8">
    <source>
        <dbReference type="EMBL" id="CAB5052947.1"/>
    </source>
</evidence>
<name>A0A6J6LQH1_9ZZZZ</name>
<gene>
    <name evidence="1" type="ORF">UFOPK2254_00919</name>
    <name evidence="2" type="ORF">UFOPK2646_00617</name>
    <name evidence="3" type="ORF">UFOPK2907_00853</name>
    <name evidence="4" type="ORF">UFOPK3197_00809</name>
    <name evidence="5" type="ORF">UFOPK3241_00952</name>
    <name evidence="6" type="ORF">UFOPK3707_00443</name>
    <name evidence="7" type="ORF">UFOPK3937_00679</name>
    <name evidence="8" type="ORF">UFOPK4265_00849</name>
    <name evidence="9" type="ORF">UFOPK4401_00435</name>
</gene>
<dbReference type="EMBL" id="CAEZYB010000055">
    <property type="protein sequence ID" value="CAB4704054.1"/>
    <property type="molecule type" value="Genomic_DNA"/>
</dbReference>
<dbReference type="SUPFAM" id="SSF53756">
    <property type="entry name" value="UDP-Glycosyltransferase/glycogen phosphorylase"/>
    <property type="match status" value="1"/>
</dbReference>
<dbReference type="PANTHER" id="PTHR21015:SF22">
    <property type="entry name" value="GLYCOSYLTRANSFERASE"/>
    <property type="match status" value="1"/>
</dbReference>
<dbReference type="EMBL" id="CAFBRB010000030">
    <property type="protein sequence ID" value="CAB5073309.1"/>
    <property type="molecule type" value="Genomic_DNA"/>
</dbReference>